<evidence type="ECO:0000259" key="4">
    <source>
        <dbReference type="PROSITE" id="PS51857"/>
    </source>
</evidence>
<dbReference type="CDD" id="cd04458">
    <property type="entry name" value="CSP_CDS"/>
    <property type="match status" value="1"/>
</dbReference>
<dbReference type="EMBL" id="LGRX02003901">
    <property type="protein sequence ID" value="KAK3281285.1"/>
    <property type="molecule type" value="Genomic_DNA"/>
</dbReference>
<evidence type="ECO:0000313" key="6">
    <source>
        <dbReference type="Proteomes" id="UP001190700"/>
    </source>
</evidence>
<proteinExistence type="predicted"/>
<organism evidence="5 6">
    <name type="scientific">Cymbomonas tetramitiformis</name>
    <dbReference type="NCBI Taxonomy" id="36881"/>
    <lineage>
        <taxon>Eukaryota</taxon>
        <taxon>Viridiplantae</taxon>
        <taxon>Chlorophyta</taxon>
        <taxon>Pyramimonadophyceae</taxon>
        <taxon>Pyramimonadales</taxon>
        <taxon>Pyramimonadaceae</taxon>
        <taxon>Cymbomonas</taxon>
    </lineage>
</organism>
<dbReference type="Gene3D" id="3.30.70.330">
    <property type="match status" value="1"/>
</dbReference>
<keyword evidence="1" id="KW-0694">RNA-binding</keyword>
<protein>
    <submittedName>
        <fullName evidence="5">Uncharacterized protein</fullName>
    </submittedName>
</protein>
<feature type="region of interest" description="Disordered" evidence="2">
    <location>
        <begin position="57"/>
        <end position="114"/>
    </location>
</feature>
<dbReference type="SMART" id="SM00357">
    <property type="entry name" value="CSP"/>
    <property type="match status" value="1"/>
</dbReference>
<dbReference type="PANTHER" id="PTHR46565:SF20">
    <property type="entry name" value="COLD SHOCK DOMAIN-CONTAINING PROTEIN 4"/>
    <property type="match status" value="1"/>
</dbReference>
<evidence type="ECO:0000259" key="3">
    <source>
        <dbReference type="PROSITE" id="PS50102"/>
    </source>
</evidence>
<dbReference type="PANTHER" id="PTHR46565">
    <property type="entry name" value="COLD SHOCK DOMAIN PROTEIN 2"/>
    <property type="match status" value="1"/>
</dbReference>
<dbReference type="CDD" id="cd00590">
    <property type="entry name" value="RRM_SF"/>
    <property type="match status" value="1"/>
</dbReference>
<name>A0AAE0LDZ8_9CHLO</name>
<dbReference type="PROSITE" id="PS00352">
    <property type="entry name" value="CSD_1"/>
    <property type="match status" value="1"/>
</dbReference>
<dbReference type="InterPro" id="IPR012677">
    <property type="entry name" value="Nucleotide-bd_a/b_plait_sf"/>
</dbReference>
<dbReference type="SUPFAM" id="SSF50249">
    <property type="entry name" value="Nucleic acid-binding proteins"/>
    <property type="match status" value="1"/>
</dbReference>
<evidence type="ECO:0000256" key="1">
    <source>
        <dbReference type="PROSITE-ProRule" id="PRU00176"/>
    </source>
</evidence>
<dbReference type="Pfam" id="PF00076">
    <property type="entry name" value="RRM_1"/>
    <property type="match status" value="1"/>
</dbReference>
<dbReference type="SMART" id="SM00360">
    <property type="entry name" value="RRM"/>
    <property type="match status" value="1"/>
</dbReference>
<dbReference type="Proteomes" id="UP001190700">
    <property type="component" value="Unassembled WGS sequence"/>
</dbReference>
<gene>
    <name evidence="5" type="ORF">CYMTET_10917</name>
</gene>
<dbReference type="InterPro" id="IPR011129">
    <property type="entry name" value="CSD"/>
</dbReference>
<evidence type="ECO:0000313" key="5">
    <source>
        <dbReference type="EMBL" id="KAK3281285.1"/>
    </source>
</evidence>
<dbReference type="GO" id="GO:0003723">
    <property type="term" value="F:RNA binding"/>
    <property type="evidence" value="ECO:0007669"/>
    <property type="project" value="UniProtKB-UniRule"/>
</dbReference>
<accession>A0AAE0LDZ8</accession>
<dbReference type="InterPro" id="IPR012340">
    <property type="entry name" value="NA-bd_OB-fold"/>
</dbReference>
<dbReference type="PRINTS" id="PR00050">
    <property type="entry name" value="COLDSHOCK"/>
</dbReference>
<dbReference type="InterPro" id="IPR000504">
    <property type="entry name" value="RRM_dom"/>
</dbReference>
<feature type="domain" description="RRM" evidence="3">
    <location>
        <begin position="120"/>
        <end position="197"/>
    </location>
</feature>
<feature type="compositionally biased region" description="Gly residues" evidence="2">
    <location>
        <begin position="100"/>
        <end position="112"/>
    </location>
</feature>
<dbReference type="InterPro" id="IPR002059">
    <property type="entry name" value="CSP_DNA-bd"/>
</dbReference>
<dbReference type="PROSITE" id="PS50102">
    <property type="entry name" value="RRM"/>
    <property type="match status" value="1"/>
</dbReference>
<dbReference type="SUPFAM" id="SSF54928">
    <property type="entry name" value="RNA-binding domain, RBD"/>
    <property type="match status" value="1"/>
</dbReference>
<dbReference type="PROSITE" id="PS51857">
    <property type="entry name" value="CSD_2"/>
    <property type="match status" value="1"/>
</dbReference>
<dbReference type="InterPro" id="IPR035979">
    <property type="entry name" value="RBD_domain_sf"/>
</dbReference>
<reference evidence="5 6" key="1">
    <citation type="journal article" date="2015" name="Genome Biol. Evol.">
        <title>Comparative Genomics of a Bacterivorous Green Alga Reveals Evolutionary Causalities and Consequences of Phago-Mixotrophic Mode of Nutrition.</title>
        <authorList>
            <person name="Burns J.A."/>
            <person name="Paasch A."/>
            <person name="Narechania A."/>
            <person name="Kim E."/>
        </authorList>
    </citation>
    <scope>NUCLEOTIDE SEQUENCE [LARGE SCALE GENOMIC DNA]</scope>
    <source>
        <strain evidence="5 6">PLY_AMNH</strain>
    </source>
</reference>
<sequence>MAKLQGTVNWFNGTKGFGFITRDDNQGDVFVHQSDLHAEGFRSLQEGEQVEFTVETGEDGRAKAVDVTGPSGAFVQGTPKPGSLSRGGRGGKGGRSRSRGGAGGRGKGGGELTEGASSGLQVVVHNLPWSATGEALAAHFAPAGNISLAEIAKDNSNRSRGFGIVKFATVEEASSAIERFNGSTFEDREILVRLDRYA</sequence>
<comment type="caution">
    <text evidence="5">The sequence shown here is derived from an EMBL/GenBank/DDBJ whole genome shotgun (WGS) entry which is preliminary data.</text>
</comment>
<dbReference type="Pfam" id="PF00313">
    <property type="entry name" value="CSD"/>
    <property type="match status" value="1"/>
</dbReference>
<keyword evidence="6" id="KW-1185">Reference proteome</keyword>
<evidence type="ECO:0000256" key="2">
    <source>
        <dbReference type="SAM" id="MobiDB-lite"/>
    </source>
</evidence>
<dbReference type="InterPro" id="IPR019844">
    <property type="entry name" value="CSD_CS"/>
</dbReference>
<dbReference type="AlphaFoldDB" id="A0AAE0LDZ8"/>
<feature type="domain" description="CSD" evidence="4">
    <location>
        <begin position="3"/>
        <end position="69"/>
    </location>
</feature>
<dbReference type="Gene3D" id="2.40.50.140">
    <property type="entry name" value="Nucleic acid-binding proteins"/>
    <property type="match status" value="1"/>
</dbReference>